<dbReference type="Proteomes" id="UP001168540">
    <property type="component" value="Unassembled WGS sequence"/>
</dbReference>
<dbReference type="PANTHER" id="PTHR13504:SF38">
    <property type="entry name" value="FIDO DOMAIN-CONTAINING PROTEIN"/>
    <property type="match status" value="1"/>
</dbReference>
<evidence type="ECO:0000313" key="4">
    <source>
        <dbReference type="Proteomes" id="UP001168540"/>
    </source>
</evidence>
<keyword evidence="4" id="KW-1185">Reference proteome</keyword>
<evidence type="ECO:0000313" key="3">
    <source>
        <dbReference type="EMBL" id="MDN0076807.1"/>
    </source>
</evidence>
<organism evidence="3 4">
    <name type="scientific">Crenobacter oryzisoli</name>
    <dbReference type="NCBI Taxonomy" id="3056844"/>
    <lineage>
        <taxon>Bacteria</taxon>
        <taxon>Pseudomonadati</taxon>
        <taxon>Pseudomonadota</taxon>
        <taxon>Betaproteobacteria</taxon>
        <taxon>Neisseriales</taxon>
        <taxon>Neisseriaceae</taxon>
        <taxon>Crenobacter</taxon>
    </lineage>
</organism>
<dbReference type="InterPro" id="IPR003812">
    <property type="entry name" value="Fido"/>
</dbReference>
<name>A0ABT7XSP3_9NEIS</name>
<dbReference type="InterPro" id="IPR036597">
    <property type="entry name" value="Fido-like_dom_sf"/>
</dbReference>
<dbReference type="InterPro" id="IPR040198">
    <property type="entry name" value="Fido_containing"/>
</dbReference>
<proteinExistence type="predicted"/>
<dbReference type="EMBL" id="JAUEDK010000043">
    <property type="protein sequence ID" value="MDN0076807.1"/>
    <property type="molecule type" value="Genomic_DNA"/>
</dbReference>
<gene>
    <name evidence="2" type="ORF">QU481_15645</name>
    <name evidence="3" type="ORF">QU481_18305</name>
</gene>
<comment type="caution">
    <text evidence="3">The sequence shown here is derived from an EMBL/GenBank/DDBJ whole genome shotgun (WGS) entry which is preliminary data.</text>
</comment>
<dbReference type="Gene3D" id="1.10.3290.10">
    <property type="entry name" value="Fido-like domain"/>
    <property type="match status" value="1"/>
</dbReference>
<dbReference type="PROSITE" id="PS51459">
    <property type="entry name" value="FIDO"/>
    <property type="match status" value="1"/>
</dbReference>
<protein>
    <submittedName>
        <fullName evidence="3">Fic family protein</fullName>
    </submittedName>
</protein>
<evidence type="ECO:0000313" key="2">
    <source>
        <dbReference type="EMBL" id="MDN0076318.1"/>
    </source>
</evidence>
<reference evidence="3" key="1">
    <citation type="submission" date="2023-06" db="EMBL/GenBank/DDBJ databases">
        <authorList>
            <person name="Zhang S."/>
        </authorList>
    </citation>
    <scope>NUCLEOTIDE SEQUENCE</scope>
    <source>
        <strain evidence="3">SG2303</strain>
    </source>
</reference>
<evidence type="ECO:0000259" key="1">
    <source>
        <dbReference type="PROSITE" id="PS51459"/>
    </source>
</evidence>
<dbReference type="SUPFAM" id="SSF140931">
    <property type="entry name" value="Fic-like"/>
    <property type="match status" value="1"/>
</dbReference>
<feature type="domain" description="Fido" evidence="1">
    <location>
        <begin position="242"/>
        <end position="390"/>
    </location>
</feature>
<sequence length="512" mass="57807">MTATPSRIFLGYEALIRHYQLQVPPLRCVYVATERAMESRSINAEGEERIELPLQRISDTDSLVGQLTFAFKREHLNLTVLGALFEIPEVLEAIQAWLHDKPSSKYSRLAGHLATWLTGHEFDYRLPAGSPRIPVLDPAHYVVGPAISDSKFGIVNNLLGDKWFSPLVRRTDKLQQFLAEGLANKVGEAFQTIEPEMLSRAMDYLYLSETRSTYNIEDEIPDNNRAAKFRHLLERAGEPGLLTEEQLCEWQAQIVNARMAEYEFRNIQNWLSRPGRLRNIADFIPAPPELVPRMMETIAQVAQYASTGGLDPVLAAACASFGFVFVHPFLDGNGRLHRFLLHHILRQAGFTPPGVVLPLSARMLKQLDRYSALLKRYSRPRTELLDYTLDGDSANIHVGSRQPLWLYAYFDATDICEFILECCKACVEEDLQAEVVYLRAHDATVRDLETWLNMRQATLNILIDVIVQGNGALSKRKQKLVEGLSEAEVARIEATVCEHFAAYIDQRAGLGG</sequence>
<accession>A0ABT7XSP3</accession>
<dbReference type="Pfam" id="PF02661">
    <property type="entry name" value="Fic"/>
    <property type="match status" value="1"/>
</dbReference>
<dbReference type="PANTHER" id="PTHR13504">
    <property type="entry name" value="FIDO DOMAIN-CONTAINING PROTEIN DDB_G0283145"/>
    <property type="match status" value="1"/>
</dbReference>
<dbReference type="EMBL" id="JAUEDK010000030">
    <property type="protein sequence ID" value="MDN0076318.1"/>
    <property type="molecule type" value="Genomic_DNA"/>
</dbReference>